<dbReference type="EMBL" id="SJPY01000001">
    <property type="protein sequence ID" value="TWU45873.1"/>
    <property type="molecule type" value="Genomic_DNA"/>
</dbReference>
<dbReference type="InterPro" id="IPR010621">
    <property type="entry name" value="DUF1214"/>
</dbReference>
<dbReference type="Proteomes" id="UP000315471">
    <property type="component" value="Unassembled WGS sequence"/>
</dbReference>
<evidence type="ECO:0000259" key="2">
    <source>
        <dbReference type="Pfam" id="PF06863"/>
    </source>
</evidence>
<sequence>MNPYKGPTEQRYDIRHPMKTNPMNDSAEHKLWTSVLVAAVALASSGSVFAQVSQETLESIAIPDKVETPIGTLEFFDGVPNDATVDKLYDNLDRMRAVEVYLNNQGAASLNAMRKGNAEIGADASNKVTITEQLLQPASLYLTGNTSTLYALTYLDLKTEGPLVVELPPGMLGFLDDAWFRFIGNLGVIGPDKGKGGKYLLLPPDYSGDEPEGYFIVKLPTYNNLMFLRGSIAKGLAPALENIKSKLRIYPLAKAANPPATEFINMSGKSYSTIVTRDLSFFEDLNALVQVEPLDAIGTEMRGQLAAIGIVKGKPFRPDARMKKLLNEAANLGNATARAITYQPRIDGVFIYPDTNSAWTTAYANKNTSFEADGAMGLDARPLFYFNATGVTPAMATSHPGAGSDYALAYLDANKNAFDGSKTYKLHLPPNVPINNFWAVTIYDTQTRSLLQTSQTFPTVGSQSEGFQKNEDGSYDVYFGPKAPAGKENNWLETIPGKSWFTILRMYGPLEPWIEKTWRPSEIELVK</sequence>
<evidence type="ECO:0000313" key="3">
    <source>
        <dbReference type="EMBL" id="TWU45873.1"/>
    </source>
</evidence>
<dbReference type="PANTHER" id="PTHR36509:SF3">
    <property type="entry name" value="SIGNAL PEPTIDE PROTEIN"/>
    <property type="match status" value="1"/>
</dbReference>
<reference evidence="3 4" key="1">
    <citation type="submission" date="2019-02" db="EMBL/GenBank/DDBJ databases">
        <title>Deep-cultivation of Planctomycetes and their phenomic and genomic characterization uncovers novel biology.</title>
        <authorList>
            <person name="Wiegand S."/>
            <person name="Jogler M."/>
            <person name="Boedeker C."/>
            <person name="Pinto D."/>
            <person name="Vollmers J."/>
            <person name="Rivas-Marin E."/>
            <person name="Kohn T."/>
            <person name="Peeters S.H."/>
            <person name="Heuer A."/>
            <person name="Rast P."/>
            <person name="Oberbeckmann S."/>
            <person name="Bunk B."/>
            <person name="Jeske O."/>
            <person name="Meyerdierks A."/>
            <person name="Storesund J.E."/>
            <person name="Kallscheuer N."/>
            <person name="Luecker S."/>
            <person name="Lage O.M."/>
            <person name="Pohl T."/>
            <person name="Merkel B.J."/>
            <person name="Hornburger P."/>
            <person name="Mueller R.-W."/>
            <person name="Bruemmer F."/>
            <person name="Labrenz M."/>
            <person name="Spormann A.M."/>
            <person name="Op Den Camp H."/>
            <person name="Overmann J."/>
            <person name="Amann R."/>
            <person name="Jetten M.S.M."/>
            <person name="Mascher T."/>
            <person name="Medema M.H."/>
            <person name="Devos D.P."/>
            <person name="Kaster A.-K."/>
            <person name="Ovreas L."/>
            <person name="Rohde M."/>
            <person name="Galperin M.Y."/>
            <person name="Jogler C."/>
        </authorList>
    </citation>
    <scope>NUCLEOTIDE SEQUENCE [LARGE SCALE GENOMIC DNA]</scope>
    <source>
        <strain evidence="3 4">Q31b</strain>
    </source>
</reference>
<evidence type="ECO:0000259" key="1">
    <source>
        <dbReference type="Pfam" id="PF06742"/>
    </source>
</evidence>
<proteinExistence type="predicted"/>
<evidence type="ECO:0000313" key="4">
    <source>
        <dbReference type="Proteomes" id="UP000315471"/>
    </source>
</evidence>
<evidence type="ECO:0008006" key="5">
    <source>
        <dbReference type="Google" id="ProtNLM"/>
    </source>
</evidence>
<dbReference type="InterPro" id="IPR037049">
    <property type="entry name" value="DUF1214_C_sf"/>
</dbReference>
<protein>
    <recommendedName>
        <fullName evidence="5">DUF1254 domain-containing protein</fullName>
    </recommendedName>
</protein>
<dbReference type="InterPro" id="IPR037050">
    <property type="entry name" value="DUF1254_sf"/>
</dbReference>
<dbReference type="Pfam" id="PF06742">
    <property type="entry name" value="DUF1214"/>
    <property type="match status" value="1"/>
</dbReference>
<dbReference type="Gene3D" id="2.60.120.600">
    <property type="entry name" value="Domain of unknown function DUF1214, C-terminal domain"/>
    <property type="match status" value="1"/>
</dbReference>
<dbReference type="Gene3D" id="2.60.40.1610">
    <property type="entry name" value="Domain of unknown function DUF1254"/>
    <property type="match status" value="1"/>
</dbReference>
<dbReference type="InterPro" id="IPR010679">
    <property type="entry name" value="DUF1254"/>
</dbReference>
<dbReference type="AlphaFoldDB" id="A0A5C6E880"/>
<dbReference type="SUPFAM" id="SSF160935">
    <property type="entry name" value="VPA0735-like"/>
    <property type="match status" value="1"/>
</dbReference>
<gene>
    <name evidence="3" type="ORF">Q31b_10490</name>
</gene>
<name>A0A5C6E880_9BACT</name>
<keyword evidence="4" id="KW-1185">Reference proteome</keyword>
<comment type="caution">
    <text evidence="3">The sequence shown here is derived from an EMBL/GenBank/DDBJ whole genome shotgun (WGS) entry which is preliminary data.</text>
</comment>
<feature type="domain" description="DUF1214" evidence="1">
    <location>
        <begin position="406"/>
        <end position="510"/>
    </location>
</feature>
<dbReference type="Gene3D" id="1.10.3360.10">
    <property type="entry name" value="VPA0735-like domain"/>
    <property type="match status" value="1"/>
</dbReference>
<accession>A0A5C6E880</accession>
<organism evidence="3 4">
    <name type="scientific">Novipirellula aureliae</name>
    <dbReference type="NCBI Taxonomy" id="2527966"/>
    <lineage>
        <taxon>Bacteria</taxon>
        <taxon>Pseudomonadati</taxon>
        <taxon>Planctomycetota</taxon>
        <taxon>Planctomycetia</taxon>
        <taxon>Pirellulales</taxon>
        <taxon>Pirellulaceae</taxon>
        <taxon>Novipirellula</taxon>
    </lineage>
</organism>
<feature type="domain" description="DUF1254" evidence="2">
    <location>
        <begin position="126"/>
        <end position="251"/>
    </location>
</feature>
<dbReference type="Pfam" id="PF06863">
    <property type="entry name" value="DUF1254"/>
    <property type="match status" value="1"/>
</dbReference>
<dbReference type="PANTHER" id="PTHR36509">
    <property type="entry name" value="BLL3101 PROTEIN"/>
    <property type="match status" value="1"/>
</dbReference>